<dbReference type="PROSITE" id="PS50011">
    <property type="entry name" value="PROTEIN_KINASE_DOM"/>
    <property type="match status" value="1"/>
</dbReference>
<evidence type="ECO:0000313" key="9">
    <source>
        <dbReference type="EMBL" id="BBM81992.1"/>
    </source>
</evidence>
<feature type="binding site" evidence="7">
    <location>
        <position position="131"/>
    </location>
    <ligand>
        <name>ATP</name>
        <dbReference type="ChEBI" id="CHEBI:30616"/>
    </ligand>
</feature>
<dbReference type="GO" id="GO:0004674">
    <property type="term" value="F:protein serine/threonine kinase activity"/>
    <property type="evidence" value="ECO:0007669"/>
    <property type="project" value="UniProtKB-KW"/>
</dbReference>
<name>A0A5S9F133_UABAM</name>
<dbReference type="InterPro" id="IPR008271">
    <property type="entry name" value="Ser/Thr_kinase_AS"/>
</dbReference>
<reference evidence="9 10" key="1">
    <citation type="submission" date="2019-08" db="EMBL/GenBank/DDBJ databases">
        <title>Complete genome sequence of Candidatus Uab amorphum.</title>
        <authorList>
            <person name="Shiratori T."/>
            <person name="Suzuki S."/>
            <person name="Kakizawa Y."/>
            <person name="Ishida K."/>
        </authorList>
    </citation>
    <scope>NUCLEOTIDE SEQUENCE [LARGE SCALE GENOMIC DNA]</scope>
    <source>
        <strain evidence="9 10">SRT547</strain>
    </source>
</reference>
<dbReference type="InterPro" id="IPR017441">
    <property type="entry name" value="Protein_kinase_ATP_BS"/>
</dbReference>
<accession>A0A5S9F133</accession>
<evidence type="ECO:0000256" key="6">
    <source>
        <dbReference type="ARBA" id="ARBA00022840"/>
    </source>
</evidence>
<dbReference type="RefSeq" id="WP_151966252.1">
    <property type="nucleotide sequence ID" value="NZ_AP019860.1"/>
</dbReference>
<sequence length="365" mass="42705">MPTSEDLEFGKKALDLGFIQSQQLAKSIKIQKKLWLKGKKVKLYWVMFKKGYLDKSQIKYVRKMCEKAVPEEDATIRYNDEKVELVEKEDRIEAYLRTLTRYKILKKIGEGGMSHVFHAFDKNLDREIAFKIMKDEVKEDSNITRFRREALLVGKLRHPNIVMVYDMVHDNDVLFFTMEYVRGSTLRKLMNYKPFSISRSVQIIRKIARAVEFAHNQNIIHRDLKPENIMMQENRVPKVMDFGLAKIADTRSNISRTGMILGTLNYMPPEQAEGRIADINEQSDVYSLGAIFYELLTQQTVFNEAKANKLIIKILQEPPTAPQKINPNIPTSLQKVILKSLQKSQKLRYKTMKEFIYDLERCIKQ</sequence>
<organism evidence="9 10">
    <name type="scientific">Uabimicrobium amorphum</name>
    <dbReference type="NCBI Taxonomy" id="2596890"/>
    <lineage>
        <taxon>Bacteria</taxon>
        <taxon>Pseudomonadati</taxon>
        <taxon>Planctomycetota</taxon>
        <taxon>Candidatus Uabimicrobiia</taxon>
        <taxon>Candidatus Uabimicrobiales</taxon>
        <taxon>Candidatus Uabimicrobiaceae</taxon>
        <taxon>Candidatus Uabimicrobium</taxon>
    </lineage>
</organism>
<dbReference type="InterPro" id="IPR011009">
    <property type="entry name" value="Kinase-like_dom_sf"/>
</dbReference>
<dbReference type="EMBL" id="AP019860">
    <property type="protein sequence ID" value="BBM81992.1"/>
    <property type="molecule type" value="Genomic_DNA"/>
</dbReference>
<evidence type="ECO:0000256" key="2">
    <source>
        <dbReference type="ARBA" id="ARBA00022527"/>
    </source>
</evidence>
<dbReference type="PROSITE" id="PS00108">
    <property type="entry name" value="PROTEIN_KINASE_ST"/>
    <property type="match status" value="1"/>
</dbReference>
<dbReference type="AlphaFoldDB" id="A0A5S9F133"/>
<evidence type="ECO:0000256" key="5">
    <source>
        <dbReference type="ARBA" id="ARBA00022777"/>
    </source>
</evidence>
<dbReference type="FunFam" id="1.10.510.10:FF:000021">
    <property type="entry name" value="Serine/threonine protein kinase"/>
    <property type="match status" value="1"/>
</dbReference>
<evidence type="ECO:0000259" key="8">
    <source>
        <dbReference type="PROSITE" id="PS50011"/>
    </source>
</evidence>
<dbReference type="SUPFAM" id="SSF56112">
    <property type="entry name" value="Protein kinase-like (PK-like)"/>
    <property type="match status" value="1"/>
</dbReference>
<keyword evidence="10" id="KW-1185">Reference proteome</keyword>
<feature type="domain" description="Protein kinase" evidence="8">
    <location>
        <begin position="102"/>
        <end position="365"/>
    </location>
</feature>
<proteinExistence type="predicted"/>
<keyword evidence="4 7" id="KW-0547">Nucleotide-binding</keyword>
<evidence type="ECO:0000313" key="10">
    <source>
        <dbReference type="Proteomes" id="UP000326354"/>
    </source>
</evidence>
<dbReference type="CDD" id="cd14014">
    <property type="entry name" value="STKc_PknB_like"/>
    <property type="match status" value="1"/>
</dbReference>
<evidence type="ECO:0000256" key="4">
    <source>
        <dbReference type="ARBA" id="ARBA00022741"/>
    </source>
</evidence>
<dbReference type="PANTHER" id="PTHR43289">
    <property type="entry name" value="MITOGEN-ACTIVATED PROTEIN KINASE KINASE KINASE 20-RELATED"/>
    <property type="match status" value="1"/>
</dbReference>
<dbReference type="PROSITE" id="PS00107">
    <property type="entry name" value="PROTEIN_KINASE_ATP"/>
    <property type="match status" value="1"/>
</dbReference>
<keyword evidence="5 9" id="KW-0418">Kinase</keyword>
<keyword evidence="2 9" id="KW-0723">Serine/threonine-protein kinase</keyword>
<dbReference type="PANTHER" id="PTHR43289:SF6">
    <property type="entry name" value="SERINE_THREONINE-PROTEIN KINASE NEKL-3"/>
    <property type="match status" value="1"/>
</dbReference>
<dbReference type="Gene3D" id="3.30.200.20">
    <property type="entry name" value="Phosphorylase Kinase, domain 1"/>
    <property type="match status" value="1"/>
</dbReference>
<dbReference type="InterPro" id="IPR000719">
    <property type="entry name" value="Prot_kinase_dom"/>
</dbReference>
<dbReference type="EC" id="2.7.11.1" evidence="1"/>
<evidence type="ECO:0000256" key="1">
    <source>
        <dbReference type="ARBA" id="ARBA00012513"/>
    </source>
</evidence>
<dbReference type="Proteomes" id="UP000326354">
    <property type="component" value="Chromosome"/>
</dbReference>
<evidence type="ECO:0000256" key="3">
    <source>
        <dbReference type="ARBA" id="ARBA00022679"/>
    </source>
</evidence>
<gene>
    <name evidence="9" type="ORF">UABAM_00335</name>
</gene>
<dbReference type="GO" id="GO:0005524">
    <property type="term" value="F:ATP binding"/>
    <property type="evidence" value="ECO:0007669"/>
    <property type="project" value="UniProtKB-UniRule"/>
</dbReference>
<dbReference type="Pfam" id="PF00069">
    <property type="entry name" value="Pkinase"/>
    <property type="match status" value="1"/>
</dbReference>
<dbReference type="Gene3D" id="1.10.510.10">
    <property type="entry name" value="Transferase(Phosphotransferase) domain 1"/>
    <property type="match status" value="1"/>
</dbReference>
<keyword evidence="3" id="KW-0808">Transferase</keyword>
<dbReference type="KEGG" id="uam:UABAM_00335"/>
<dbReference type="SMART" id="SM00220">
    <property type="entry name" value="S_TKc"/>
    <property type="match status" value="1"/>
</dbReference>
<evidence type="ECO:0000256" key="7">
    <source>
        <dbReference type="PROSITE-ProRule" id="PRU10141"/>
    </source>
</evidence>
<protein>
    <recommendedName>
        <fullName evidence="1">non-specific serine/threonine protein kinase</fullName>
        <ecNumber evidence="1">2.7.11.1</ecNumber>
    </recommendedName>
</protein>
<keyword evidence="6 7" id="KW-0067">ATP-binding</keyword>
<dbReference type="OrthoDB" id="6111975at2"/>